<dbReference type="AlphaFoldDB" id="Q5KUV8"/>
<gene>
    <name evidence="1" type="ordered locus">GK3243</name>
</gene>
<organism evidence="1 2">
    <name type="scientific">Geobacillus kaustophilus (strain HTA426)</name>
    <dbReference type="NCBI Taxonomy" id="235909"/>
    <lineage>
        <taxon>Bacteria</taxon>
        <taxon>Bacillati</taxon>
        <taxon>Bacillota</taxon>
        <taxon>Bacilli</taxon>
        <taxon>Bacillales</taxon>
        <taxon>Anoxybacillaceae</taxon>
        <taxon>Geobacillus</taxon>
        <taxon>Geobacillus thermoleovorans group</taxon>
    </lineage>
</organism>
<reference evidence="1 2" key="1">
    <citation type="journal article" date="2004" name="Nucleic Acids Res.">
        <title>Thermoadaptation trait revealed by the genome sequence of thermophilic Geobacillus kaustophilus.</title>
        <authorList>
            <person name="Takami H."/>
            <person name="Takaki Y."/>
            <person name="Chee G.J."/>
            <person name="Nishi S."/>
            <person name="Shimamura S."/>
            <person name="Suzuki H."/>
            <person name="Matsui S."/>
            <person name="Uchiyama I."/>
        </authorList>
    </citation>
    <scope>NUCLEOTIDE SEQUENCE [LARGE SCALE GENOMIC DNA]</scope>
    <source>
        <strain evidence="1 2">HTA426</strain>
    </source>
</reference>
<dbReference type="Proteomes" id="UP000001172">
    <property type="component" value="Chromosome"/>
</dbReference>
<evidence type="ECO:0000313" key="2">
    <source>
        <dbReference type="Proteomes" id="UP000001172"/>
    </source>
</evidence>
<name>Q5KUV8_GEOKA</name>
<sequence>MMKSVYCDDRSHKTRRFQSLTGTIKTQMSGMWVINERIVSIPHRYDKNKQVENYSRAFKCSVSIPHRYDKNKQVENYSRAFKCSVSIPHRYDKNGSQPIAKTARE</sequence>
<keyword evidence="2" id="KW-1185">Reference proteome</keyword>
<dbReference type="EMBL" id="BA000043">
    <property type="protein sequence ID" value="BAD77528.1"/>
    <property type="molecule type" value="Genomic_DNA"/>
</dbReference>
<accession>Q5KUV8</accession>
<protein>
    <submittedName>
        <fullName evidence="1">Uncharacterized protein</fullName>
    </submittedName>
</protein>
<dbReference type="STRING" id="235909.GK3243"/>
<dbReference type="HOGENOM" id="CLU_2232692_0_0_9"/>
<proteinExistence type="predicted"/>
<evidence type="ECO:0000313" key="1">
    <source>
        <dbReference type="EMBL" id="BAD77528.1"/>
    </source>
</evidence>
<dbReference type="KEGG" id="gka:GK3243"/>